<dbReference type="EMBL" id="CM026427">
    <property type="protein sequence ID" value="KAG0569260.1"/>
    <property type="molecule type" value="Genomic_DNA"/>
</dbReference>
<gene>
    <name evidence="2" type="ORF">KC19_6G077900</name>
</gene>
<dbReference type="AlphaFoldDB" id="A0A8T0HDA7"/>
<feature type="compositionally biased region" description="Basic and acidic residues" evidence="1">
    <location>
        <begin position="211"/>
        <end position="231"/>
    </location>
</feature>
<feature type="compositionally biased region" description="Polar residues" evidence="1">
    <location>
        <begin position="198"/>
        <end position="208"/>
    </location>
</feature>
<evidence type="ECO:0000313" key="3">
    <source>
        <dbReference type="Proteomes" id="UP000822688"/>
    </source>
</evidence>
<evidence type="ECO:0000256" key="1">
    <source>
        <dbReference type="SAM" id="MobiDB-lite"/>
    </source>
</evidence>
<feature type="region of interest" description="Disordered" evidence="1">
    <location>
        <begin position="186"/>
        <end position="231"/>
    </location>
</feature>
<dbReference type="Proteomes" id="UP000822688">
    <property type="component" value="Chromosome 6"/>
</dbReference>
<evidence type="ECO:0000313" key="2">
    <source>
        <dbReference type="EMBL" id="KAG0569260.1"/>
    </source>
</evidence>
<organism evidence="2 3">
    <name type="scientific">Ceratodon purpureus</name>
    <name type="common">Fire moss</name>
    <name type="synonym">Dicranum purpureum</name>
    <dbReference type="NCBI Taxonomy" id="3225"/>
    <lineage>
        <taxon>Eukaryota</taxon>
        <taxon>Viridiplantae</taxon>
        <taxon>Streptophyta</taxon>
        <taxon>Embryophyta</taxon>
        <taxon>Bryophyta</taxon>
        <taxon>Bryophytina</taxon>
        <taxon>Bryopsida</taxon>
        <taxon>Dicranidae</taxon>
        <taxon>Pseudoditrichales</taxon>
        <taxon>Ditrichaceae</taxon>
        <taxon>Ceratodon</taxon>
    </lineage>
</organism>
<feature type="compositionally biased region" description="Basic and acidic residues" evidence="1">
    <location>
        <begin position="186"/>
        <end position="197"/>
    </location>
</feature>
<protein>
    <submittedName>
        <fullName evidence="2">Uncharacterized protein</fullName>
    </submittedName>
</protein>
<sequence length="391" mass="43938">MPTARKVRDNSFPAHEVGALIHQAQGENYVAGMLHANVRTPMYKVNDSDDLHLMELISPSHELNRKLIEGRRTTTAQQHNCLSSPYKSLDNTPRMKPCKQAALKTLRRESSLLGPKLTARLLVDATAQAHPKSAATLKKLFAEVDMGRSAHTKRPSKTHILTIAEQIHRNPLNLEATKVYNSDRMTRASEQHRERMNTNENSNITASGFLSERRPEKKLGLESRDENGDEQRASDLRLISKLWHQQCKSSAEIQQRLAHLLNSKYKEAFEDGRMPSMETCKHSDFKAEVAQILKNLEKAGAPQMATLGMKRALAVECVDEIVGAGMGEEYMALETCFLHPSCHSGLYSSRAVVRDSSVVKAVVRRVQRDYFDVRKITAFMLDQLCLSGPLL</sequence>
<name>A0A8T0HDA7_CERPU</name>
<accession>A0A8T0HDA7</accession>
<comment type="caution">
    <text evidence="2">The sequence shown here is derived from an EMBL/GenBank/DDBJ whole genome shotgun (WGS) entry which is preliminary data.</text>
</comment>
<reference evidence="2 3" key="1">
    <citation type="submission" date="2020-06" db="EMBL/GenBank/DDBJ databases">
        <title>WGS assembly of Ceratodon purpureus strain R40.</title>
        <authorList>
            <person name="Carey S.B."/>
            <person name="Jenkins J."/>
            <person name="Shu S."/>
            <person name="Lovell J.T."/>
            <person name="Sreedasyam A."/>
            <person name="Maumus F."/>
            <person name="Tiley G.P."/>
            <person name="Fernandez-Pozo N."/>
            <person name="Barry K."/>
            <person name="Chen C."/>
            <person name="Wang M."/>
            <person name="Lipzen A."/>
            <person name="Daum C."/>
            <person name="Saski C.A."/>
            <person name="Payton A.C."/>
            <person name="Mcbreen J.C."/>
            <person name="Conrad R.E."/>
            <person name="Kollar L.M."/>
            <person name="Olsson S."/>
            <person name="Huttunen S."/>
            <person name="Landis J.B."/>
            <person name="Wickett N.J."/>
            <person name="Johnson M.G."/>
            <person name="Rensing S.A."/>
            <person name="Grimwood J."/>
            <person name="Schmutz J."/>
            <person name="Mcdaniel S.F."/>
        </authorList>
    </citation>
    <scope>NUCLEOTIDE SEQUENCE [LARGE SCALE GENOMIC DNA]</scope>
    <source>
        <strain evidence="2 3">R40</strain>
    </source>
</reference>
<proteinExistence type="predicted"/>
<keyword evidence="3" id="KW-1185">Reference proteome</keyword>